<dbReference type="Proteomes" id="UP000176800">
    <property type="component" value="Unassembled WGS sequence"/>
</dbReference>
<sequence length="258" mass="28493">MTRENRPAWAVGGLVAVLIIAAVLVVLKTGSGGKGSIELHISEAGSRVFFENKEKTTTSVDSQTFTARNLRSKNYSLIVAKDGFWPWVKNIDIKNSAAVTLSSWSLPKIVKQEEVLSDDENYSEILSQINNGILAGEGNALVSSDSNFKVWVDKNTIFAEWAGEKTETPYYFCDSGECDSRIVVLDSASNIYSLSFFKNREDVLVFANSEGVYAIEINRAGTQNFQPILRTNGETRFYTEDGATFFILQNGSLLKANL</sequence>
<evidence type="ECO:0000256" key="1">
    <source>
        <dbReference type="SAM" id="Phobius"/>
    </source>
</evidence>
<dbReference type="EMBL" id="MHWE01000012">
    <property type="protein sequence ID" value="OHB03948.1"/>
    <property type="molecule type" value="Genomic_DNA"/>
</dbReference>
<accession>A0A1G2U349</accession>
<keyword evidence="1" id="KW-0812">Transmembrane</keyword>
<keyword evidence="1" id="KW-1133">Transmembrane helix</keyword>
<organism evidence="2 3">
    <name type="scientific">Candidatus Zambryskibacteria bacterium RIFCSPLOWO2_01_FULL_45_21</name>
    <dbReference type="NCBI Taxonomy" id="1802761"/>
    <lineage>
        <taxon>Bacteria</taxon>
        <taxon>Candidatus Zambryskiibacteriota</taxon>
    </lineage>
</organism>
<evidence type="ECO:0008006" key="4">
    <source>
        <dbReference type="Google" id="ProtNLM"/>
    </source>
</evidence>
<gene>
    <name evidence="2" type="ORF">A3B14_01280</name>
</gene>
<protein>
    <recommendedName>
        <fullName evidence="4">PEGA domain-containing protein</fullName>
    </recommendedName>
</protein>
<keyword evidence="1" id="KW-0472">Membrane</keyword>
<feature type="transmembrane region" description="Helical" evidence="1">
    <location>
        <begin position="6"/>
        <end position="27"/>
    </location>
</feature>
<evidence type="ECO:0000313" key="2">
    <source>
        <dbReference type="EMBL" id="OHB03948.1"/>
    </source>
</evidence>
<evidence type="ECO:0000313" key="3">
    <source>
        <dbReference type="Proteomes" id="UP000176800"/>
    </source>
</evidence>
<proteinExistence type="predicted"/>
<dbReference type="AlphaFoldDB" id="A0A1G2U349"/>
<comment type="caution">
    <text evidence="2">The sequence shown here is derived from an EMBL/GenBank/DDBJ whole genome shotgun (WGS) entry which is preliminary data.</text>
</comment>
<name>A0A1G2U349_9BACT</name>
<reference evidence="2 3" key="1">
    <citation type="journal article" date="2016" name="Nat. Commun.">
        <title>Thousands of microbial genomes shed light on interconnected biogeochemical processes in an aquifer system.</title>
        <authorList>
            <person name="Anantharaman K."/>
            <person name="Brown C.T."/>
            <person name="Hug L.A."/>
            <person name="Sharon I."/>
            <person name="Castelle C.J."/>
            <person name="Probst A.J."/>
            <person name="Thomas B.C."/>
            <person name="Singh A."/>
            <person name="Wilkins M.J."/>
            <person name="Karaoz U."/>
            <person name="Brodie E.L."/>
            <person name="Williams K.H."/>
            <person name="Hubbard S.S."/>
            <person name="Banfield J.F."/>
        </authorList>
    </citation>
    <scope>NUCLEOTIDE SEQUENCE [LARGE SCALE GENOMIC DNA]</scope>
</reference>